<dbReference type="AlphaFoldDB" id="A0A080YW41"/>
<evidence type="ECO:0000313" key="1">
    <source>
        <dbReference type="EMBL" id="ETO58602.1"/>
    </source>
</evidence>
<dbReference type="EMBL" id="ANJA01005021">
    <property type="protein sequence ID" value="ETO58602.1"/>
    <property type="molecule type" value="Genomic_DNA"/>
</dbReference>
<evidence type="ECO:0000313" key="2">
    <source>
        <dbReference type="Proteomes" id="UP000028582"/>
    </source>
</evidence>
<gene>
    <name evidence="1" type="ORF">F444_23018</name>
</gene>
<protein>
    <submittedName>
        <fullName evidence="1">Uncharacterized protein</fullName>
    </submittedName>
</protein>
<sequence>MKNDPGLHKHKFYCNDNPTGLINQLKRKFEGTGKD</sequence>
<dbReference type="Proteomes" id="UP000028582">
    <property type="component" value="Unassembled WGS sequence"/>
</dbReference>
<comment type="caution">
    <text evidence="1">The sequence shown here is derived from an EMBL/GenBank/DDBJ whole genome shotgun (WGS) entry which is preliminary data.</text>
</comment>
<organism evidence="1 2">
    <name type="scientific">Phytophthora nicotianae P1976</name>
    <dbReference type="NCBI Taxonomy" id="1317066"/>
    <lineage>
        <taxon>Eukaryota</taxon>
        <taxon>Sar</taxon>
        <taxon>Stramenopiles</taxon>
        <taxon>Oomycota</taxon>
        <taxon>Peronosporomycetes</taxon>
        <taxon>Peronosporales</taxon>
        <taxon>Peronosporaceae</taxon>
        <taxon>Phytophthora</taxon>
    </lineage>
</organism>
<proteinExistence type="predicted"/>
<accession>A0A080YW41</accession>
<reference evidence="1 2" key="1">
    <citation type="submission" date="2013-11" db="EMBL/GenBank/DDBJ databases">
        <title>The Genome Sequence of Phytophthora parasitica P1976.</title>
        <authorList>
            <consortium name="The Broad Institute Genomics Platform"/>
            <person name="Russ C."/>
            <person name="Tyler B."/>
            <person name="Panabieres F."/>
            <person name="Shan W."/>
            <person name="Tripathy S."/>
            <person name="Grunwald N."/>
            <person name="Machado M."/>
            <person name="Johnson C.S."/>
            <person name="Walker B."/>
            <person name="Young S."/>
            <person name="Zeng Q."/>
            <person name="Gargeya S."/>
            <person name="Fitzgerald M."/>
            <person name="Haas B."/>
            <person name="Abouelleil A."/>
            <person name="Allen A.W."/>
            <person name="Alvarado L."/>
            <person name="Arachchi H.M."/>
            <person name="Berlin A.M."/>
            <person name="Chapman S.B."/>
            <person name="Gainer-Dewar J."/>
            <person name="Goldberg J."/>
            <person name="Griggs A."/>
            <person name="Gujja S."/>
            <person name="Hansen M."/>
            <person name="Howarth C."/>
            <person name="Imamovic A."/>
            <person name="Ireland A."/>
            <person name="Larimer J."/>
            <person name="McCowan C."/>
            <person name="Murphy C."/>
            <person name="Pearson M."/>
            <person name="Poon T.W."/>
            <person name="Priest M."/>
            <person name="Roberts A."/>
            <person name="Saif S."/>
            <person name="Shea T."/>
            <person name="Sisk P."/>
            <person name="Sykes S."/>
            <person name="Wortman J."/>
            <person name="Nusbaum C."/>
            <person name="Birren B."/>
        </authorList>
    </citation>
    <scope>NUCLEOTIDE SEQUENCE [LARGE SCALE GENOMIC DNA]</scope>
    <source>
        <strain evidence="1 2">P1976</strain>
    </source>
</reference>
<name>A0A080YW41_PHYNI</name>